<dbReference type="InterPro" id="IPR011712">
    <property type="entry name" value="Sig_transdc_His_kin_sub3_dim/P"/>
</dbReference>
<feature type="domain" description="Histidine kinase" evidence="10">
    <location>
        <begin position="215"/>
        <end position="400"/>
    </location>
</feature>
<dbReference type="EMBL" id="JACJQL010000001">
    <property type="protein sequence ID" value="MBD2249936.1"/>
    <property type="molecule type" value="Genomic_DNA"/>
</dbReference>
<sequence>MTAIASIFKTQPQPFRFLLYTEWTMLSCCGVMAAIEAWQRQSLPVQHILILVTLGVMGWMLPRGKTLFRYLYTALEMGLIFYGTTLGYLHILPTLYLIVLIRSCFLFEAPGRWIVAALSLLLYMVHQFQYLQTVTPLMLPNAQQQQIWMHQTAELLMFGLGLFFVSQLVSTLIAERRTQEQLSLAHEQLREYALQIEDLAAVQERNRIAREIHDSLGHALTTLNVQLQTAVKLWQHNPSEAKPFLEQAQRLGKVAMQEVRQSVNTLRADMVDQEPLEQAIASLVKEFEQSTGIHVAVHIGLQTILPAQMTKTIYRVAQEALTNICKHAQATAVKFELMQTSDRIHLSIRDNGCGFQPQSKSTGYGLHGMQERIAALQGSFRVESESQAGCCILVELPLQEGL</sequence>
<evidence type="ECO:0000256" key="1">
    <source>
        <dbReference type="ARBA" id="ARBA00000085"/>
    </source>
</evidence>
<keyword evidence="4" id="KW-0808">Transferase</keyword>
<dbReference type="InterPro" id="IPR050482">
    <property type="entry name" value="Sensor_HK_TwoCompSys"/>
</dbReference>
<comment type="catalytic activity">
    <reaction evidence="1">
        <text>ATP + protein L-histidine = ADP + protein N-phospho-L-histidine.</text>
        <dbReference type="EC" id="2.7.13.3"/>
    </reaction>
</comment>
<keyword evidence="9" id="KW-0472">Membrane</keyword>
<feature type="transmembrane region" description="Helical" evidence="9">
    <location>
        <begin position="113"/>
        <end position="131"/>
    </location>
</feature>
<dbReference type="EC" id="2.7.13.3" evidence="2"/>
<evidence type="ECO:0000313" key="11">
    <source>
        <dbReference type="EMBL" id="MBD2249936.1"/>
    </source>
</evidence>
<dbReference type="PANTHER" id="PTHR24421">
    <property type="entry name" value="NITRATE/NITRITE SENSOR PROTEIN NARX-RELATED"/>
    <property type="match status" value="1"/>
</dbReference>
<keyword evidence="8" id="KW-0902">Two-component regulatory system</keyword>
<keyword evidence="9" id="KW-0812">Transmembrane</keyword>
<dbReference type="SUPFAM" id="SSF55874">
    <property type="entry name" value="ATPase domain of HSP90 chaperone/DNA topoisomerase II/histidine kinase"/>
    <property type="match status" value="1"/>
</dbReference>
<gene>
    <name evidence="11" type="ORF">H6G14_01255</name>
</gene>
<feature type="transmembrane region" description="Helical" evidence="9">
    <location>
        <begin position="42"/>
        <end position="60"/>
    </location>
</feature>
<keyword evidence="12" id="KW-1185">Reference proteome</keyword>
<feature type="transmembrane region" description="Helical" evidence="9">
    <location>
        <begin position="155"/>
        <end position="174"/>
    </location>
</feature>
<dbReference type="CDD" id="cd16917">
    <property type="entry name" value="HATPase_UhpB-NarQ-NarX-like"/>
    <property type="match status" value="1"/>
</dbReference>
<dbReference type="Proteomes" id="UP000621307">
    <property type="component" value="Unassembled WGS sequence"/>
</dbReference>
<dbReference type="PROSITE" id="PS50109">
    <property type="entry name" value="HIS_KIN"/>
    <property type="match status" value="1"/>
</dbReference>
<dbReference type="Pfam" id="PF07730">
    <property type="entry name" value="HisKA_3"/>
    <property type="match status" value="1"/>
</dbReference>
<organism evidence="11 12">
    <name type="scientific">Nostoc parmelioides FACHB-3921</name>
    <dbReference type="NCBI Taxonomy" id="2692909"/>
    <lineage>
        <taxon>Bacteria</taxon>
        <taxon>Bacillati</taxon>
        <taxon>Cyanobacteriota</taxon>
        <taxon>Cyanophyceae</taxon>
        <taxon>Nostocales</taxon>
        <taxon>Nostocaceae</taxon>
        <taxon>Nostoc</taxon>
    </lineage>
</organism>
<evidence type="ECO:0000256" key="3">
    <source>
        <dbReference type="ARBA" id="ARBA00022553"/>
    </source>
</evidence>
<dbReference type="InterPro" id="IPR036890">
    <property type="entry name" value="HATPase_C_sf"/>
</dbReference>
<dbReference type="Gene3D" id="3.30.565.10">
    <property type="entry name" value="Histidine kinase-like ATPase, C-terminal domain"/>
    <property type="match status" value="1"/>
</dbReference>
<dbReference type="RefSeq" id="WP_190565333.1">
    <property type="nucleotide sequence ID" value="NZ_JACJQL010000001.1"/>
</dbReference>
<evidence type="ECO:0000256" key="6">
    <source>
        <dbReference type="ARBA" id="ARBA00022777"/>
    </source>
</evidence>
<accession>A0ABR8B7V3</accession>
<evidence type="ECO:0000256" key="2">
    <source>
        <dbReference type="ARBA" id="ARBA00012438"/>
    </source>
</evidence>
<evidence type="ECO:0000256" key="8">
    <source>
        <dbReference type="ARBA" id="ARBA00023012"/>
    </source>
</evidence>
<dbReference type="InterPro" id="IPR003594">
    <property type="entry name" value="HATPase_dom"/>
</dbReference>
<proteinExistence type="predicted"/>
<dbReference type="PANTHER" id="PTHR24421:SF10">
    <property type="entry name" value="NITRATE_NITRITE SENSOR PROTEIN NARQ"/>
    <property type="match status" value="1"/>
</dbReference>
<name>A0ABR8B7V3_9NOSO</name>
<evidence type="ECO:0000256" key="4">
    <source>
        <dbReference type="ARBA" id="ARBA00022679"/>
    </source>
</evidence>
<evidence type="ECO:0000256" key="9">
    <source>
        <dbReference type="SAM" id="Phobius"/>
    </source>
</evidence>
<dbReference type="Pfam" id="PF02518">
    <property type="entry name" value="HATPase_c"/>
    <property type="match status" value="1"/>
</dbReference>
<reference evidence="11 12" key="1">
    <citation type="journal article" date="2020" name="ISME J.">
        <title>Comparative genomics reveals insights into cyanobacterial evolution and habitat adaptation.</title>
        <authorList>
            <person name="Chen M.Y."/>
            <person name="Teng W.K."/>
            <person name="Zhao L."/>
            <person name="Hu C.X."/>
            <person name="Zhou Y.K."/>
            <person name="Han B.P."/>
            <person name="Song L.R."/>
            <person name="Shu W.S."/>
        </authorList>
    </citation>
    <scope>NUCLEOTIDE SEQUENCE [LARGE SCALE GENOMIC DNA]</scope>
    <source>
        <strain evidence="11 12">FACHB-3921</strain>
    </source>
</reference>
<keyword evidence="9" id="KW-1133">Transmembrane helix</keyword>
<dbReference type="SMART" id="SM00387">
    <property type="entry name" value="HATPase_c"/>
    <property type="match status" value="1"/>
</dbReference>
<dbReference type="GO" id="GO:0016301">
    <property type="term" value="F:kinase activity"/>
    <property type="evidence" value="ECO:0007669"/>
    <property type="project" value="UniProtKB-KW"/>
</dbReference>
<dbReference type="InterPro" id="IPR005467">
    <property type="entry name" value="His_kinase_dom"/>
</dbReference>
<keyword evidence="3" id="KW-0597">Phosphoprotein</keyword>
<feature type="transmembrane region" description="Helical" evidence="9">
    <location>
        <begin position="80"/>
        <end position="101"/>
    </location>
</feature>
<keyword evidence="5" id="KW-0547">Nucleotide-binding</keyword>
<evidence type="ECO:0000256" key="7">
    <source>
        <dbReference type="ARBA" id="ARBA00022840"/>
    </source>
</evidence>
<keyword evidence="7" id="KW-0067">ATP-binding</keyword>
<evidence type="ECO:0000256" key="5">
    <source>
        <dbReference type="ARBA" id="ARBA00022741"/>
    </source>
</evidence>
<dbReference type="Gene3D" id="1.20.5.1930">
    <property type="match status" value="1"/>
</dbReference>
<comment type="caution">
    <text evidence="11">The sequence shown here is derived from an EMBL/GenBank/DDBJ whole genome shotgun (WGS) entry which is preliminary data.</text>
</comment>
<keyword evidence="6 11" id="KW-0418">Kinase</keyword>
<protein>
    <recommendedName>
        <fullName evidence="2">histidine kinase</fullName>
        <ecNumber evidence="2">2.7.13.3</ecNumber>
    </recommendedName>
</protein>
<evidence type="ECO:0000313" key="12">
    <source>
        <dbReference type="Proteomes" id="UP000621307"/>
    </source>
</evidence>
<evidence type="ECO:0000259" key="10">
    <source>
        <dbReference type="PROSITE" id="PS50109"/>
    </source>
</evidence>